<evidence type="ECO:0000313" key="3">
    <source>
        <dbReference type="Proteomes" id="UP000028302"/>
    </source>
</evidence>
<dbReference type="PROSITE" id="PS51257">
    <property type="entry name" value="PROKAR_LIPOPROTEIN"/>
    <property type="match status" value="1"/>
</dbReference>
<proteinExistence type="predicted"/>
<organism evidence="2 3">
    <name type="scientific">Salinisphaera hydrothermalis (strain C41B8)</name>
    <dbReference type="NCBI Taxonomy" id="1304275"/>
    <lineage>
        <taxon>Bacteria</taxon>
        <taxon>Pseudomonadati</taxon>
        <taxon>Pseudomonadota</taxon>
        <taxon>Gammaproteobacteria</taxon>
        <taxon>Salinisphaerales</taxon>
        <taxon>Salinisphaeraceae</taxon>
        <taxon>Salinisphaera</taxon>
    </lineage>
</organism>
<name>A0A084IN75_SALHC</name>
<evidence type="ECO:0000313" key="2">
    <source>
        <dbReference type="EMBL" id="KEZ78159.1"/>
    </source>
</evidence>
<protein>
    <recommendedName>
        <fullName evidence="4">Lipoprotein</fullName>
    </recommendedName>
</protein>
<dbReference type="STRING" id="1304275.C41B8_06227"/>
<comment type="caution">
    <text evidence="2">The sequence shown here is derived from an EMBL/GenBank/DDBJ whole genome shotgun (WGS) entry which is preliminary data.</text>
</comment>
<sequence length="131" mass="14377">MYTRRLLVATLVALFALTAGCARGPSGDDLRAAIQANVRSDLSKVDSLASTLGGDSAVHLLRALGSPDPKDVRVEHVTVLEQQRLDDGDYDMRVRYDLVTPNGSDTLTRDLLLEHRDDGHWRAVPHEQSDS</sequence>
<dbReference type="RefSeq" id="WP_037335592.1">
    <property type="nucleotide sequence ID" value="NZ_APNK01000006.1"/>
</dbReference>
<keyword evidence="1" id="KW-0732">Signal</keyword>
<accession>A0A084IN75</accession>
<feature type="signal peptide" evidence="1">
    <location>
        <begin position="1"/>
        <end position="21"/>
    </location>
</feature>
<feature type="chain" id="PRO_5001776602" description="Lipoprotein" evidence="1">
    <location>
        <begin position="22"/>
        <end position="131"/>
    </location>
</feature>
<reference evidence="2 3" key="1">
    <citation type="submission" date="2013-03" db="EMBL/GenBank/DDBJ databases">
        <title>Salinisphaera hydrothermalis C41B8 Genome Sequencing.</title>
        <authorList>
            <person name="Li C."/>
            <person name="Lai Q."/>
            <person name="Shao Z."/>
        </authorList>
    </citation>
    <scope>NUCLEOTIDE SEQUENCE [LARGE SCALE GENOMIC DNA]</scope>
    <source>
        <strain evidence="2 3">C41B8</strain>
    </source>
</reference>
<dbReference type="EMBL" id="APNK01000006">
    <property type="protein sequence ID" value="KEZ78159.1"/>
    <property type="molecule type" value="Genomic_DNA"/>
</dbReference>
<evidence type="ECO:0000256" key="1">
    <source>
        <dbReference type="SAM" id="SignalP"/>
    </source>
</evidence>
<dbReference type="Proteomes" id="UP000028302">
    <property type="component" value="Unassembled WGS sequence"/>
</dbReference>
<keyword evidence="3" id="KW-1185">Reference proteome</keyword>
<gene>
    <name evidence="2" type="ORF">C41B8_06227</name>
</gene>
<dbReference type="OrthoDB" id="9873103at2"/>
<dbReference type="AlphaFoldDB" id="A0A084IN75"/>
<evidence type="ECO:0008006" key="4">
    <source>
        <dbReference type="Google" id="ProtNLM"/>
    </source>
</evidence>